<evidence type="ECO:0000259" key="1">
    <source>
        <dbReference type="Pfam" id="PF18735"/>
    </source>
</evidence>
<dbReference type="InterPro" id="IPR041519">
    <property type="entry name" value="HEPN_RiboL-PSP"/>
</dbReference>
<feature type="domain" description="RiboL-PSP-HEPN" evidence="1">
    <location>
        <begin position="16"/>
        <end position="198"/>
    </location>
</feature>
<dbReference type="AlphaFoldDB" id="A0A6I4J339"/>
<dbReference type="Proteomes" id="UP000441389">
    <property type="component" value="Unassembled WGS sequence"/>
</dbReference>
<name>A0A6I4J339_9SPHN</name>
<protein>
    <recommendedName>
        <fullName evidence="1">RiboL-PSP-HEPN domain-containing protein</fullName>
    </recommendedName>
</protein>
<sequence>MAKPSTPAEFSTLVIENFNWRLRELSALKLAVSQATGTDRDALIRALVVMCYAHWEGHAKFCADRYLEYLTRRRLRFSEISSRFYEVRFVRELAAASDLDYSRRTELVRKILSSKEDRFSNFSKELVNTRSNLNSMVLQELCLVCDLDYTDFEAESDFIDRILLRRRNEIAHGENVFLEAVDPVDLVNRTTALMRLFRDKLDATVSLEGYKTLA</sequence>
<dbReference type="EMBL" id="WQMS01000014">
    <property type="protein sequence ID" value="MVO78746.1"/>
    <property type="molecule type" value="Genomic_DNA"/>
</dbReference>
<organism evidence="2 3">
    <name type="scientific">Sphingomonas horti</name>
    <dbReference type="NCBI Taxonomy" id="2682842"/>
    <lineage>
        <taxon>Bacteria</taxon>
        <taxon>Pseudomonadati</taxon>
        <taxon>Pseudomonadota</taxon>
        <taxon>Alphaproteobacteria</taxon>
        <taxon>Sphingomonadales</taxon>
        <taxon>Sphingomonadaceae</taxon>
        <taxon>Sphingomonas</taxon>
    </lineage>
</organism>
<accession>A0A6I4J339</accession>
<evidence type="ECO:0000313" key="3">
    <source>
        <dbReference type="Proteomes" id="UP000441389"/>
    </source>
</evidence>
<comment type="caution">
    <text evidence="2">The sequence shown here is derived from an EMBL/GenBank/DDBJ whole genome shotgun (WGS) entry which is preliminary data.</text>
</comment>
<gene>
    <name evidence="2" type="ORF">GON01_12480</name>
</gene>
<evidence type="ECO:0000313" key="2">
    <source>
        <dbReference type="EMBL" id="MVO78746.1"/>
    </source>
</evidence>
<keyword evidence="3" id="KW-1185">Reference proteome</keyword>
<dbReference type="RefSeq" id="WP_157027705.1">
    <property type="nucleotide sequence ID" value="NZ_WQMS01000014.1"/>
</dbReference>
<dbReference type="Pfam" id="PF18735">
    <property type="entry name" value="HEPN_RiboL-PSP"/>
    <property type="match status" value="1"/>
</dbReference>
<proteinExistence type="predicted"/>
<reference evidence="2 3" key="1">
    <citation type="submission" date="2019-12" db="EMBL/GenBank/DDBJ databases">
        <authorList>
            <person name="Huq M.A."/>
        </authorList>
    </citation>
    <scope>NUCLEOTIDE SEQUENCE [LARGE SCALE GENOMIC DNA]</scope>
    <source>
        <strain evidence="2 3">MAH-20</strain>
    </source>
</reference>